<dbReference type="Gene3D" id="3.30.300.30">
    <property type="match status" value="1"/>
</dbReference>
<dbReference type="EMBL" id="LKCW01000058">
    <property type="protein sequence ID" value="KPM41804.1"/>
    <property type="molecule type" value="Genomic_DNA"/>
</dbReference>
<dbReference type="InterPro" id="IPR000873">
    <property type="entry name" value="AMP-dep_synth/lig_dom"/>
</dbReference>
<proteinExistence type="inferred from homology"/>
<name>A0A0N8H7H7_9HYPO</name>
<evidence type="ECO:0000313" key="6">
    <source>
        <dbReference type="Proteomes" id="UP000050424"/>
    </source>
</evidence>
<dbReference type="FunFam" id="3.30.300.30:FF:000007">
    <property type="entry name" value="4-coumarate--CoA ligase 2"/>
    <property type="match status" value="1"/>
</dbReference>
<evidence type="ECO:0000256" key="2">
    <source>
        <dbReference type="SAM" id="Phobius"/>
    </source>
</evidence>
<dbReference type="OrthoDB" id="6509636at2759"/>
<dbReference type="Gene3D" id="3.40.50.12780">
    <property type="entry name" value="N-terminal domain of ligase-like"/>
    <property type="match status" value="2"/>
</dbReference>
<gene>
    <name evidence="5" type="ORF">AK830_g4687</name>
</gene>
<dbReference type="InterPro" id="IPR025110">
    <property type="entry name" value="AMP-bd_C"/>
</dbReference>
<evidence type="ECO:0000259" key="4">
    <source>
        <dbReference type="Pfam" id="PF13193"/>
    </source>
</evidence>
<sequence length="492" mass="53594">MPIQSRWTTLVPEISLQKWLFGSSFDPLPDYPTFIDADQPERVLSFSDFRLWSKKIGLGLQNAGLKLGDRVLLLSGNHILFPSVFIGVLMAGGIVTGASPAFTPRELAYQLRDSEAAFLIVAPDLVATSMEAAKLAGLPISQIFVFDDAAAGTPGAAEQGSSGTTGAPKGVEITHYGVPDHVFGELPQDGDPDIHHADVQLQADAPAYSTLQNHAACGRTAHHQRPCHQSTEFKYDLSTVTTVGCGTAPLAPNMAKEMERLWPCGEVFVRQAWGMTELTCIGSITDPAETVRTDSVGEAAPNGSIKLMDGDKEILEANTRGELWYTGPTVMKGYWCNKKATQETITEKDGIRWLRTGDIAYVDSYQPGGKIHIVDRIKELIKVKGFQVAPAELESLLLERDDIIDAGVVGVHNNGEEVPRAYVVKSPASKASAKDITQWMETRTAKYKWLTGGVVFVDSIPRVPSGKILRRVLRERAQRETGNRNVRASKLA</sequence>
<dbReference type="Proteomes" id="UP000050424">
    <property type="component" value="Unassembled WGS sequence"/>
</dbReference>
<dbReference type="GO" id="GO:0016405">
    <property type="term" value="F:CoA-ligase activity"/>
    <property type="evidence" value="ECO:0007669"/>
    <property type="project" value="TreeGrafter"/>
</dbReference>
<evidence type="ECO:0008006" key="7">
    <source>
        <dbReference type="Google" id="ProtNLM"/>
    </source>
</evidence>
<comment type="similarity">
    <text evidence="1">Belongs to the ATP-dependent AMP-binding enzyme family.</text>
</comment>
<feature type="transmembrane region" description="Helical" evidence="2">
    <location>
        <begin position="79"/>
        <end position="102"/>
    </location>
</feature>
<accession>A0A0N8H7H7</accession>
<keyword evidence="6" id="KW-1185">Reference proteome</keyword>
<keyword evidence="2" id="KW-1133">Transmembrane helix</keyword>
<evidence type="ECO:0000313" key="5">
    <source>
        <dbReference type="EMBL" id="KPM41804.1"/>
    </source>
</evidence>
<dbReference type="InterPro" id="IPR045851">
    <property type="entry name" value="AMP-bd_C_sf"/>
</dbReference>
<dbReference type="PANTHER" id="PTHR24096:SF424">
    <property type="entry name" value="ACETYL-COA SYNTHETASE-LIKE PROTEIN-RELATED"/>
    <property type="match status" value="1"/>
</dbReference>
<feature type="domain" description="AMP-dependent synthetase/ligase" evidence="3">
    <location>
        <begin position="29"/>
        <end position="178"/>
    </location>
</feature>
<dbReference type="PANTHER" id="PTHR24096">
    <property type="entry name" value="LONG-CHAIN-FATTY-ACID--COA LIGASE"/>
    <property type="match status" value="1"/>
</dbReference>
<feature type="domain" description="AMP-dependent synthetase/ligase" evidence="3">
    <location>
        <begin position="231"/>
        <end position="335"/>
    </location>
</feature>
<dbReference type="Pfam" id="PF13193">
    <property type="entry name" value="AMP-binding_C"/>
    <property type="match status" value="1"/>
</dbReference>
<dbReference type="STRING" id="78410.A0A0N8H7H7"/>
<dbReference type="InterPro" id="IPR042099">
    <property type="entry name" value="ANL_N_sf"/>
</dbReference>
<feature type="domain" description="AMP-binding enzyme C-terminal" evidence="4">
    <location>
        <begin position="392"/>
        <end position="467"/>
    </location>
</feature>
<keyword evidence="2" id="KW-0812">Transmembrane</keyword>
<evidence type="ECO:0000256" key="1">
    <source>
        <dbReference type="ARBA" id="ARBA00006432"/>
    </source>
</evidence>
<dbReference type="SUPFAM" id="SSF56801">
    <property type="entry name" value="Acetyl-CoA synthetase-like"/>
    <property type="match status" value="1"/>
</dbReference>
<dbReference type="AlphaFoldDB" id="A0A0N8H7H7"/>
<dbReference type="Pfam" id="PF00501">
    <property type="entry name" value="AMP-binding"/>
    <property type="match status" value="2"/>
</dbReference>
<reference evidence="5 6" key="1">
    <citation type="submission" date="2015-09" db="EMBL/GenBank/DDBJ databases">
        <title>Draft genome of a European isolate of the apple canker pathogen Neonectria ditissima.</title>
        <authorList>
            <person name="Gomez-Cortecero A."/>
            <person name="Harrison R.J."/>
            <person name="Armitage A.D."/>
        </authorList>
    </citation>
    <scope>NUCLEOTIDE SEQUENCE [LARGE SCALE GENOMIC DNA]</scope>
    <source>
        <strain evidence="5 6">R09/05</strain>
    </source>
</reference>
<comment type="caution">
    <text evidence="5">The sequence shown here is derived from an EMBL/GenBank/DDBJ whole genome shotgun (WGS) entry which is preliminary data.</text>
</comment>
<protein>
    <recommendedName>
        <fullName evidence="7">4-coumarate--CoA ligase-like 7</fullName>
    </recommendedName>
</protein>
<evidence type="ECO:0000259" key="3">
    <source>
        <dbReference type="Pfam" id="PF00501"/>
    </source>
</evidence>
<keyword evidence="2" id="KW-0472">Membrane</keyword>
<organism evidence="5 6">
    <name type="scientific">Neonectria ditissima</name>
    <dbReference type="NCBI Taxonomy" id="78410"/>
    <lineage>
        <taxon>Eukaryota</taxon>
        <taxon>Fungi</taxon>
        <taxon>Dikarya</taxon>
        <taxon>Ascomycota</taxon>
        <taxon>Pezizomycotina</taxon>
        <taxon>Sordariomycetes</taxon>
        <taxon>Hypocreomycetidae</taxon>
        <taxon>Hypocreales</taxon>
        <taxon>Nectriaceae</taxon>
        <taxon>Neonectria</taxon>
    </lineage>
</organism>